<protein>
    <submittedName>
        <fullName evidence="1">Uncharacterized protein</fullName>
    </submittedName>
</protein>
<accession>A0ABP0V7K6</accession>
<dbReference type="Proteomes" id="UP001497444">
    <property type="component" value="Unassembled WGS sequence"/>
</dbReference>
<keyword evidence="2" id="KW-1185">Reference proteome</keyword>
<name>A0ABP0V7K6_9BRYO</name>
<proteinExistence type="predicted"/>
<evidence type="ECO:0000313" key="1">
    <source>
        <dbReference type="EMBL" id="CAK9250359.1"/>
    </source>
</evidence>
<sequence>METGVRVGRNFIGYICPLESAADHVDTNEIAACLENAQSFFQPTARWFEFMTNDKSVLLPTEIPDIQSALDAAVPLIASWAANGKLQPIDTQLWYNWAKMIGATPPTDFIASLSVLYAFKR</sequence>
<evidence type="ECO:0000313" key="2">
    <source>
        <dbReference type="Proteomes" id="UP001497444"/>
    </source>
</evidence>
<comment type="caution">
    <text evidence="1">The sequence shown here is derived from an EMBL/GenBank/DDBJ whole genome shotgun (WGS) entry which is preliminary data.</text>
</comment>
<gene>
    <name evidence="1" type="ORF">CSSPJE1EN1_LOCUS25737</name>
</gene>
<organism evidence="1 2">
    <name type="scientific">Sphagnum jensenii</name>
    <dbReference type="NCBI Taxonomy" id="128206"/>
    <lineage>
        <taxon>Eukaryota</taxon>
        <taxon>Viridiplantae</taxon>
        <taxon>Streptophyta</taxon>
        <taxon>Embryophyta</taxon>
        <taxon>Bryophyta</taxon>
        <taxon>Sphagnophytina</taxon>
        <taxon>Sphagnopsida</taxon>
        <taxon>Sphagnales</taxon>
        <taxon>Sphagnaceae</taxon>
        <taxon>Sphagnum</taxon>
    </lineage>
</organism>
<reference evidence="1" key="1">
    <citation type="submission" date="2024-02" db="EMBL/GenBank/DDBJ databases">
        <authorList>
            <consortium name="ELIXIR-Norway"/>
            <consortium name="Elixir Norway"/>
        </authorList>
    </citation>
    <scope>NUCLEOTIDE SEQUENCE</scope>
</reference>
<dbReference type="EMBL" id="CAXAQS010000159">
    <property type="protein sequence ID" value="CAK9250359.1"/>
    <property type="molecule type" value="Genomic_DNA"/>
</dbReference>